<evidence type="ECO:0000313" key="2">
    <source>
        <dbReference type="Proteomes" id="UP000886595"/>
    </source>
</evidence>
<dbReference type="OrthoDB" id="17415at2759"/>
<dbReference type="Proteomes" id="UP000886595">
    <property type="component" value="Unassembled WGS sequence"/>
</dbReference>
<name>A0A8X7W846_BRACI</name>
<reference evidence="1 2" key="1">
    <citation type="submission" date="2020-02" db="EMBL/GenBank/DDBJ databases">
        <authorList>
            <person name="Ma Q."/>
            <person name="Huang Y."/>
            <person name="Song X."/>
            <person name="Pei D."/>
        </authorList>
    </citation>
    <scope>NUCLEOTIDE SEQUENCE [LARGE SCALE GENOMIC DNA]</scope>
    <source>
        <strain evidence="1">Sxm20200214</strain>
        <tissue evidence="1">Leaf</tissue>
    </source>
</reference>
<protein>
    <submittedName>
        <fullName evidence="1">Uncharacterized protein</fullName>
    </submittedName>
</protein>
<dbReference type="AlphaFoldDB" id="A0A8X7W846"/>
<gene>
    <name evidence="1" type="ORF">Bca52824_006893</name>
</gene>
<dbReference type="EMBL" id="JAAMPC010000002">
    <property type="protein sequence ID" value="KAG2324165.1"/>
    <property type="molecule type" value="Genomic_DNA"/>
</dbReference>
<evidence type="ECO:0000313" key="1">
    <source>
        <dbReference type="EMBL" id="KAG2324165.1"/>
    </source>
</evidence>
<organism evidence="1 2">
    <name type="scientific">Brassica carinata</name>
    <name type="common">Ethiopian mustard</name>
    <name type="synonym">Abyssinian cabbage</name>
    <dbReference type="NCBI Taxonomy" id="52824"/>
    <lineage>
        <taxon>Eukaryota</taxon>
        <taxon>Viridiplantae</taxon>
        <taxon>Streptophyta</taxon>
        <taxon>Embryophyta</taxon>
        <taxon>Tracheophyta</taxon>
        <taxon>Spermatophyta</taxon>
        <taxon>Magnoliopsida</taxon>
        <taxon>eudicotyledons</taxon>
        <taxon>Gunneridae</taxon>
        <taxon>Pentapetalae</taxon>
        <taxon>rosids</taxon>
        <taxon>malvids</taxon>
        <taxon>Brassicales</taxon>
        <taxon>Brassicaceae</taxon>
        <taxon>Brassiceae</taxon>
        <taxon>Brassica</taxon>
    </lineage>
</organism>
<sequence length="62" mass="6911">MALVRLITSRKLPQSLLSRIVDRFELTRIGSVRAAFFSTQKLIGDEPVLVSFSHPSNSNGRP</sequence>
<proteinExistence type="predicted"/>
<comment type="caution">
    <text evidence="1">The sequence shown here is derived from an EMBL/GenBank/DDBJ whole genome shotgun (WGS) entry which is preliminary data.</text>
</comment>
<accession>A0A8X7W846</accession>
<keyword evidence="2" id="KW-1185">Reference proteome</keyword>